<sequence>MSEIMKRQSSGFLLPTYARREMTHTVAATGVAQAKVHAKPAVGEFALSEVSYLKAIQRQAENANPDAAEAIALIVNVTIAGIARSVQQFSAGLD</sequence>
<dbReference type="Proteomes" id="UP001592531">
    <property type="component" value="Unassembled WGS sequence"/>
</dbReference>
<evidence type="ECO:0000313" key="1">
    <source>
        <dbReference type="EMBL" id="MFC1421534.1"/>
    </source>
</evidence>
<organism evidence="1 2">
    <name type="scientific">Streptacidiphilus cavernicola</name>
    <dbReference type="NCBI Taxonomy" id="3342716"/>
    <lineage>
        <taxon>Bacteria</taxon>
        <taxon>Bacillati</taxon>
        <taxon>Actinomycetota</taxon>
        <taxon>Actinomycetes</taxon>
        <taxon>Kitasatosporales</taxon>
        <taxon>Streptomycetaceae</taxon>
        <taxon>Streptacidiphilus</taxon>
    </lineage>
</organism>
<gene>
    <name evidence="1" type="ORF">ACEZDE_33555</name>
</gene>
<comment type="caution">
    <text evidence="1">The sequence shown here is derived from an EMBL/GenBank/DDBJ whole genome shotgun (WGS) entry which is preliminary data.</text>
</comment>
<accession>A0ABV6W6A6</accession>
<reference evidence="1 2" key="1">
    <citation type="submission" date="2024-09" db="EMBL/GenBank/DDBJ databases">
        <authorList>
            <person name="Lee S.D."/>
        </authorList>
    </citation>
    <scope>NUCLEOTIDE SEQUENCE [LARGE SCALE GENOMIC DNA]</scope>
    <source>
        <strain evidence="1 2">N8-3</strain>
    </source>
</reference>
<keyword evidence="2" id="KW-1185">Reference proteome</keyword>
<protein>
    <submittedName>
        <fullName evidence="1">Uncharacterized protein</fullName>
    </submittedName>
</protein>
<proteinExistence type="predicted"/>
<dbReference type="EMBL" id="JBHFAB010000045">
    <property type="protein sequence ID" value="MFC1421534.1"/>
    <property type="molecule type" value="Genomic_DNA"/>
</dbReference>
<name>A0ABV6W6A6_9ACTN</name>
<dbReference type="RefSeq" id="WP_380544938.1">
    <property type="nucleotide sequence ID" value="NZ_JBHFAB010000045.1"/>
</dbReference>
<evidence type="ECO:0000313" key="2">
    <source>
        <dbReference type="Proteomes" id="UP001592531"/>
    </source>
</evidence>